<reference evidence="1 2" key="1">
    <citation type="submission" date="2015-11" db="EMBL/GenBank/DDBJ databases">
        <title>Genome sequences of Lysobacter enzymogenes strain C3 and Lysobacter antibioticus ATCC 29479.</title>
        <authorList>
            <person name="Kobayashi D.Y."/>
        </authorList>
    </citation>
    <scope>NUCLEOTIDE SEQUENCE [LARGE SCALE GENOMIC DNA]</scope>
    <source>
        <strain evidence="1 2">C3</strain>
    </source>
</reference>
<dbReference type="KEGG" id="lez:GLE_0056"/>
<sequence length="47" mass="5016">MPPLRTSAAAPSLPGIAITLCGARACVNARRGRNRSRRAPDPILFDQ</sequence>
<dbReference type="EMBL" id="CP013140">
    <property type="protein sequence ID" value="ALN55415.1"/>
    <property type="molecule type" value="Genomic_DNA"/>
</dbReference>
<accession>A0A0S2DA57</accession>
<organism evidence="1 2">
    <name type="scientific">Lysobacter enzymogenes</name>
    <dbReference type="NCBI Taxonomy" id="69"/>
    <lineage>
        <taxon>Bacteria</taxon>
        <taxon>Pseudomonadati</taxon>
        <taxon>Pseudomonadota</taxon>
        <taxon>Gammaproteobacteria</taxon>
        <taxon>Lysobacterales</taxon>
        <taxon>Lysobacteraceae</taxon>
        <taxon>Lysobacter</taxon>
    </lineage>
</organism>
<evidence type="ECO:0000313" key="2">
    <source>
        <dbReference type="Proteomes" id="UP000061569"/>
    </source>
</evidence>
<evidence type="ECO:0000313" key="1">
    <source>
        <dbReference type="EMBL" id="ALN55415.1"/>
    </source>
</evidence>
<dbReference type="Proteomes" id="UP000061569">
    <property type="component" value="Chromosome"/>
</dbReference>
<name>A0A0S2DA57_LYSEN</name>
<gene>
    <name evidence="1" type="ORF">GLE_0056</name>
</gene>
<proteinExistence type="predicted"/>
<dbReference type="AlphaFoldDB" id="A0A0S2DA57"/>
<protein>
    <submittedName>
        <fullName evidence="1">Uncharacterized protein</fullName>
    </submittedName>
</protein>